<evidence type="ECO:0000259" key="4">
    <source>
        <dbReference type="PROSITE" id="PS50995"/>
    </source>
</evidence>
<dbReference type="Pfam" id="PF12802">
    <property type="entry name" value="MarR_2"/>
    <property type="match status" value="1"/>
</dbReference>
<dbReference type="SMART" id="SM00347">
    <property type="entry name" value="HTH_MARR"/>
    <property type="match status" value="1"/>
</dbReference>
<evidence type="ECO:0000256" key="2">
    <source>
        <dbReference type="ARBA" id="ARBA00023125"/>
    </source>
</evidence>
<reference evidence="5" key="1">
    <citation type="submission" date="2015-02" db="EMBL/GenBank/DDBJ databases">
        <title>Genome Assembly of Bacillaceae bacterium MTCC 8252.</title>
        <authorList>
            <person name="Verma A."/>
            <person name="Khatri I."/>
            <person name="Mual P."/>
            <person name="Subramanian S."/>
            <person name="Krishnamurthi S."/>
        </authorList>
    </citation>
    <scope>NUCLEOTIDE SEQUENCE [LARGE SCALE GENOMIC DNA]</scope>
    <source>
        <strain evidence="5">MTCC 8252</strain>
    </source>
</reference>
<dbReference type="InterPro" id="IPR036390">
    <property type="entry name" value="WH_DNA-bd_sf"/>
</dbReference>
<dbReference type="OrthoDB" id="1904211at2"/>
<dbReference type="RefSeq" id="WP_040036599.1">
    <property type="nucleotide sequence ID" value="NZ_JWIQ02000014.1"/>
</dbReference>
<feature type="domain" description="HTH marR-type" evidence="4">
    <location>
        <begin position="3"/>
        <end position="134"/>
    </location>
</feature>
<sequence length="150" mass="17509">MELHTLFHSVHQLSRQIMKQNNTALQQHGLYSAQWSVLYVLKQKGRLTQKELGEYLSVEAPPMTRTIQRLVKQGYVRQVPGEDKRVKFIELTEEAEKKYLSWEKAVLQVNKQTIEGLSEEQRDQLQALLSVWLDSLNSNEKQQGKEESNE</sequence>
<keyword evidence="3" id="KW-0804">Transcription</keyword>
<dbReference type="Proteomes" id="UP000031563">
    <property type="component" value="Unassembled WGS sequence"/>
</dbReference>
<dbReference type="InterPro" id="IPR000835">
    <property type="entry name" value="HTH_MarR-typ"/>
</dbReference>
<organism evidence="5 6">
    <name type="scientific">Bacillus thermotolerans</name>
    <name type="common">Quasibacillus thermotolerans</name>
    <dbReference type="NCBI Taxonomy" id="1221996"/>
    <lineage>
        <taxon>Bacteria</taxon>
        <taxon>Bacillati</taxon>
        <taxon>Bacillota</taxon>
        <taxon>Bacilli</taxon>
        <taxon>Bacillales</taxon>
        <taxon>Bacillaceae</taxon>
        <taxon>Bacillus</taxon>
    </lineage>
</organism>
<dbReference type="PRINTS" id="PR00598">
    <property type="entry name" value="HTHMARR"/>
</dbReference>
<keyword evidence="1" id="KW-0805">Transcription regulation</keyword>
<evidence type="ECO:0000313" key="5">
    <source>
        <dbReference type="EMBL" id="KKB40014.1"/>
    </source>
</evidence>
<evidence type="ECO:0000313" key="6">
    <source>
        <dbReference type="Proteomes" id="UP000031563"/>
    </source>
</evidence>
<dbReference type="PROSITE" id="PS50995">
    <property type="entry name" value="HTH_MARR_2"/>
    <property type="match status" value="1"/>
</dbReference>
<evidence type="ECO:0000256" key="1">
    <source>
        <dbReference type="ARBA" id="ARBA00023015"/>
    </source>
</evidence>
<keyword evidence="2" id="KW-0238">DNA-binding</keyword>
<keyword evidence="6" id="KW-1185">Reference proteome</keyword>
<dbReference type="EMBL" id="JWIR02000034">
    <property type="protein sequence ID" value="KKB40014.1"/>
    <property type="molecule type" value="Genomic_DNA"/>
</dbReference>
<protein>
    <submittedName>
        <fullName evidence="5">Transcriptional regulator, MarR family</fullName>
    </submittedName>
</protein>
<dbReference type="InterPro" id="IPR036388">
    <property type="entry name" value="WH-like_DNA-bd_sf"/>
</dbReference>
<dbReference type="Gene3D" id="1.10.10.10">
    <property type="entry name" value="Winged helix-like DNA-binding domain superfamily/Winged helix DNA-binding domain"/>
    <property type="match status" value="1"/>
</dbReference>
<dbReference type="GO" id="GO:0003677">
    <property type="term" value="F:DNA binding"/>
    <property type="evidence" value="ECO:0007669"/>
    <property type="project" value="UniProtKB-KW"/>
</dbReference>
<dbReference type="GO" id="GO:0003700">
    <property type="term" value="F:DNA-binding transcription factor activity"/>
    <property type="evidence" value="ECO:0007669"/>
    <property type="project" value="InterPro"/>
</dbReference>
<name>A0A0F5I2Z0_BACTR</name>
<dbReference type="STRING" id="1221996.QY95_01886"/>
<dbReference type="PANTHER" id="PTHR42756:SF1">
    <property type="entry name" value="TRANSCRIPTIONAL REPRESSOR OF EMRAB OPERON"/>
    <property type="match status" value="1"/>
</dbReference>
<dbReference type="SUPFAM" id="SSF46785">
    <property type="entry name" value="Winged helix' DNA-binding domain"/>
    <property type="match status" value="1"/>
</dbReference>
<dbReference type="AlphaFoldDB" id="A0A0F5I2Z0"/>
<evidence type="ECO:0000256" key="3">
    <source>
        <dbReference type="ARBA" id="ARBA00023163"/>
    </source>
</evidence>
<proteinExistence type="predicted"/>
<accession>A0A0F5I2Z0</accession>
<comment type="caution">
    <text evidence="5">The sequence shown here is derived from an EMBL/GenBank/DDBJ whole genome shotgun (WGS) entry which is preliminary data.</text>
</comment>
<dbReference type="PANTHER" id="PTHR42756">
    <property type="entry name" value="TRANSCRIPTIONAL REGULATOR, MARR"/>
    <property type="match status" value="1"/>
</dbReference>
<gene>
    <name evidence="5" type="ORF">QY95_01886</name>
</gene>